<comment type="caution">
    <text evidence="2">The sequence shown here is derived from an EMBL/GenBank/DDBJ whole genome shotgun (WGS) entry which is preliminary data.</text>
</comment>
<dbReference type="Proteomes" id="UP001165083">
    <property type="component" value="Unassembled WGS sequence"/>
</dbReference>
<proteinExistence type="predicted"/>
<sequence>MLQVTVDLTVSPPSPDSAESTSPATQAAEPYALVKTEAEGLPGPPSGSSAAAASLTAPEASSSRPLTPLNKCWSFMIFAWSLTKPSERRSYASFSRTRFPSRLQRQVKI</sequence>
<reference evidence="2" key="1">
    <citation type="submission" date="2023-04" db="EMBL/GenBank/DDBJ databases">
        <title>Phytophthora lilii NBRC 32176.</title>
        <authorList>
            <person name="Ichikawa N."/>
            <person name="Sato H."/>
            <person name="Tonouchi N."/>
        </authorList>
    </citation>
    <scope>NUCLEOTIDE SEQUENCE</scope>
    <source>
        <strain evidence="2">NBRC 32176</strain>
    </source>
</reference>
<evidence type="ECO:0000313" key="2">
    <source>
        <dbReference type="EMBL" id="GMF65716.1"/>
    </source>
</evidence>
<evidence type="ECO:0000313" key="3">
    <source>
        <dbReference type="Proteomes" id="UP001165083"/>
    </source>
</evidence>
<protein>
    <submittedName>
        <fullName evidence="2">Unnamed protein product</fullName>
    </submittedName>
</protein>
<organism evidence="2 3">
    <name type="scientific">Phytophthora lilii</name>
    <dbReference type="NCBI Taxonomy" id="2077276"/>
    <lineage>
        <taxon>Eukaryota</taxon>
        <taxon>Sar</taxon>
        <taxon>Stramenopiles</taxon>
        <taxon>Oomycota</taxon>
        <taxon>Peronosporomycetes</taxon>
        <taxon>Peronosporales</taxon>
        <taxon>Peronosporaceae</taxon>
        <taxon>Phytophthora</taxon>
    </lineage>
</organism>
<keyword evidence="3" id="KW-1185">Reference proteome</keyword>
<name>A0A9W7DD25_9STRA</name>
<dbReference type="AlphaFoldDB" id="A0A9W7DD25"/>
<gene>
    <name evidence="2" type="ORF">Plil01_001833300</name>
</gene>
<evidence type="ECO:0000256" key="1">
    <source>
        <dbReference type="SAM" id="MobiDB-lite"/>
    </source>
</evidence>
<feature type="compositionally biased region" description="Low complexity" evidence="1">
    <location>
        <begin position="46"/>
        <end position="63"/>
    </location>
</feature>
<feature type="region of interest" description="Disordered" evidence="1">
    <location>
        <begin position="1"/>
        <end position="67"/>
    </location>
</feature>
<accession>A0A9W7DD25</accession>
<dbReference type="EMBL" id="BSXW01012495">
    <property type="protein sequence ID" value="GMF65716.1"/>
    <property type="molecule type" value="Genomic_DNA"/>
</dbReference>